<proteinExistence type="predicted"/>
<dbReference type="Pfam" id="PF13843">
    <property type="entry name" value="DDE_Tnp_1_7"/>
    <property type="match status" value="1"/>
</dbReference>
<protein>
    <submittedName>
        <fullName evidence="2">PiggyBac transposable element-derived protein 4</fullName>
    </submittedName>
</protein>
<reference evidence="2 3" key="1">
    <citation type="journal article" date="2021" name="Elife">
        <title>Chloroplast acquisition without the gene transfer in kleptoplastic sea slugs, Plakobranchus ocellatus.</title>
        <authorList>
            <person name="Maeda T."/>
            <person name="Takahashi S."/>
            <person name="Yoshida T."/>
            <person name="Shimamura S."/>
            <person name="Takaki Y."/>
            <person name="Nagai Y."/>
            <person name="Toyoda A."/>
            <person name="Suzuki Y."/>
            <person name="Arimoto A."/>
            <person name="Ishii H."/>
            <person name="Satoh N."/>
            <person name="Nishiyama T."/>
            <person name="Hasebe M."/>
            <person name="Maruyama T."/>
            <person name="Minagawa J."/>
            <person name="Obokata J."/>
            <person name="Shigenobu S."/>
        </authorList>
    </citation>
    <scope>NUCLEOTIDE SEQUENCE [LARGE SCALE GENOMIC DNA]</scope>
</reference>
<comment type="caution">
    <text evidence="2">The sequence shown here is derived from an EMBL/GenBank/DDBJ whole genome shotgun (WGS) entry which is preliminary data.</text>
</comment>
<evidence type="ECO:0000313" key="2">
    <source>
        <dbReference type="EMBL" id="GFO42293.1"/>
    </source>
</evidence>
<dbReference type="EMBL" id="BLXT01007780">
    <property type="protein sequence ID" value="GFO42293.1"/>
    <property type="molecule type" value="Genomic_DNA"/>
</dbReference>
<organism evidence="2 3">
    <name type="scientific">Plakobranchus ocellatus</name>
    <dbReference type="NCBI Taxonomy" id="259542"/>
    <lineage>
        <taxon>Eukaryota</taxon>
        <taxon>Metazoa</taxon>
        <taxon>Spiralia</taxon>
        <taxon>Lophotrochozoa</taxon>
        <taxon>Mollusca</taxon>
        <taxon>Gastropoda</taxon>
        <taxon>Heterobranchia</taxon>
        <taxon>Euthyneura</taxon>
        <taxon>Panpulmonata</taxon>
        <taxon>Sacoglossa</taxon>
        <taxon>Placobranchoidea</taxon>
        <taxon>Plakobranchidae</taxon>
        <taxon>Plakobranchus</taxon>
    </lineage>
</organism>
<evidence type="ECO:0000313" key="3">
    <source>
        <dbReference type="Proteomes" id="UP000735302"/>
    </source>
</evidence>
<dbReference type="AlphaFoldDB" id="A0AAV4DE03"/>
<sequence>MNWLRSCPLRKCKLLALYVATRGSFQPNSRTRALQKRDTSISQGDTMLVSYKSGTKKNMILISSMHSDSAIVVNKHNKGLSEMVSYYNATKSGVDTIDFMAHTASSKRQTKCWSSSSAI</sequence>
<keyword evidence="3" id="KW-1185">Reference proteome</keyword>
<accession>A0AAV4DE03</accession>
<gene>
    <name evidence="2" type="ORF">PoB_006879800</name>
</gene>
<evidence type="ECO:0000259" key="1">
    <source>
        <dbReference type="Pfam" id="PF13843"/>
    </source>
</evidence>
<dbReference type="Proteomes" id="UP000735302">
    <property type="component" value="Unassembled WGS sequence"/>
</dbReference>
<feature type="domain" description="PiggyBac transposable element-derived protein" evidence="1">
    <location>
        <begin position="35"/>
        <end position="115"/>
    </location>
</feature>
<name>A0AAV4DE03_9GAST</name>
<dbReference type="InterPro" id="IPR029526">
    <property type="entry name" value="PGBD"/>
</dbReference>